<protein>
    <recommendedName>
        <fullName evidence="8 9">Dephospho-CoA kinase</fullName>
        <ecNumber evidence="8 9">2.7.1.24</ecNumber>
    </recommendedName>
    <alternativeName>
        <fullName evidence="8">Dephosphocoenzyme A kinase</fullName>
    </alternativeName>
</protein>
<evidence type="ECO:0000256" key="3">
    <source>
        <dbReference type="ARBA" id="ARBA00022679"/>
    </source>
</evidence>
<dbReference type="EMBL" id="JAPRFR010000002">
    <property type="protein sequence ID" value="MCZ0726052.1"/>
    <property type="molecule type" value="Genomic_DNA"/>
</dbReference>
<keyword evidence="11" id="KW-1185">Reference proteome</keyword>
<dbReference type="Proteomes" id="UP001146670">
    <property type="component" value="Unassembled WGS sequence"/>
</dbReference>
<feature type="binding site" evidence="8">
    <location>
        <begin position="12"/>
        <end position="17"/>
    </location>
    <ligand>
        <name>ATP</name>
        <dbReference type="ChEBI" id="CHEBI:30616"/>
    </ligand>
</feature>
<evidence type="ECO:0000256" key="1">
    <source>
        <dbReference type="ARBA" id="ARBA00009018"/>
    </source>
</evidence>
<dbReference type="CDD" id="cd02022">
    <property type="entry name" value="DPCK"/>
    <property type="match status" value="1"/>
</dbReference>
<dbReference type="EC" id="2.7.1.24" evidence="8 9"/>
<comment type="catalytic activity">
    <reaction evidence="8">
        <text>3'-dephospho-CoA + ATP = ADP + CoA + H(+)</text>
        <dbReference type="Rhea" id="RHEA:18245"/>
        <dbReference type="ChEBI" id="CHEBI:15378"/>
        <dbReference type="ChEBI" id="CHEBI:30616"/>
        <dbReference type="ChEBI" id="CHEBI:57287"/>
        <dbReference type="ChEBI" id="CHEBI:57328"/>
        <dbReference type="ChEBI" id="CHEBI:456216"/>
        <dbReference type="EC" id="2.7.1.24"/>
    </reaction>
</comment>
<evidence type="ECO:0000256" key="6">
    <source>
        <dbReference type="ARBA" id="ARBA00022840"/>
    </source>
</evidence>
<evidence type="ECO:0000313" key="11">
    <source>
        <dbReference type="Proteomes" id="UP001146670"/>
    </source>
</evidence>
<organism evidence="10 11">
    <name type="scientific">Aerococcus kribbianus</name>
    <dbReference type="NCBI Taxonomy" id="2999064"/>
    <lineage>
        <taxon>Bacteria</taxon>
        <taxon>Bacillati</taxon>
        <taxon>Bacillota</taxon>
        <taxon>Bacilli</taxon>
        <taxon>Lactobacillales</taxon>
        <taxon>Aerococcaceae</taxon>
        <taxon>Aerococcus</taxon>
    </lineage>
</organism>
<comment type="subcellular location">
    <subcellularLocation>
        <location evidence="8">Cytoplasm</location>
    </subcellularLocation>
</comment>
<keyword evidence="6 8" id="KW-0067">ATP-binding</keyword>
<keyword evidence="3 8" id="KW-0808">Transferase</keyword>
<dbReference type="InterPro" id="IPR001977">
    <property type="entry name" value="Depp_CoAkinase"/>
</dbReference>
<dbReference type="NCBIfam" id="TIGR00152">
    <property type="entry name" value="dephospho-CoA kinase"/>
    <property type="match status" value="1"/>
</dbReference>
<keyword evidence="4 8" id="KW-0547">Nucleotide-binding</keyword>
<dbReference type="InterPro" id="IPR027417">
    <property type="entry name" value="P-loop_NTPase"/>
</dbReference>
<name>A0A9X3FWY8_9LACT</name>
<dbReference type="PROSITE" id="PS51219">
    <property type="entry name" value="DPCK"/>
    <property type="match status" value="1"/>
</dbReference>
<evidence type="ECO:0000256" key="5">
    <source>
        <dbReference type="ARBA" id="ARBA00022777"/>
    </source>
</evidence>
<dbReference type="GO" id="GO:0015937">
    <property type="term" value="P:coenzyme A biosynthetic process"/>
    <property type="evidence" value="ECO:0007669"/>
    <property type="project" value="UniProtKB-UniRule"/>
</dbReference>
<comment type="pathway">
    <text evidence="8">Cofactor biosynthesis; coenzyme A biosynthesis; CoA from (R)-pantothenate: step 5/5.</text>
</comment>
<dbReference type="RefSeq" id="WP_268752379.1">
    <property type="nucleotide sequence ID" value="NZ_JAPRFQ010000002.1"/>
</dbReference>
<sequence>MTKIIGLSGGIATGKSTVSQYLREKGFDIIDADLIARQVVVPSSEGLTRLLAHFGPSVLTPDGQLDRQALGERIFNDDQARQDLNDMLHPLILGEIKAEIARLQAAQVAYIILDVPLLFESSQFRAICQQTLLIWLPEDLQIERLMARDNLTKVQAQARLAAQMPLEDKKKLADDVIDNSGSRQETYQQVDQWITRL</sequence>
<dbReference type="GO" id="GO:0005737">
    <property type="term" value="C:cytoplasm"/>
    <property type="evidence" value="ECO:0007669"/>
    <property type="project" value="UniProtKB-SubCell"/>
</dbReference>
<dbReference type="Gene3D" id="3.40.50.300">
    <property type="entry name" value="P-loop containing nucleotide triphosphate hydrolases"/>
    <property type="match status" value="1"/>
</dbReference>
<evidence type="ECO:0000256" key="7">
    <source>
        <dbReference type="ARBA" id="ARBA00022993"/>
    </source>
</evidence>
<dbReference type="SUPFAM" id="SSF52540">
    <property type="entry name" value="P-loop containing nucleoside triphosphate hydrolases"/>
    <property type="match status" value="1"/>
</dbReference>
<accession>A0A9X3FWY8</accession>
<dbReference type="FunFam" id="3.40.50.300:FF:000991">
    <property type="entry name" value="Dephospho-CoA kinase"/>
    <property type="match status" value="1"/>
</dbReference>
<proteinExistence type="inferred from homology"/>
<evidence type="ECO:0000256" key="9">
    <source>
        <dbReference type="NCBIfam" id="TIGR00152"/>
    </source>
</evidence>
<dbReference type="GO" id="GO:0005524">
    <property type="term" value="F:ATP binding"/>
    <property type="evidence" value="ECO:0007669"/>
    <property type="project" value="UniProtKB-UniRule"/>
</dbReference>
<evidence type="ECO:0000256" key="4">
    <source>
        <dbReference type="ARBA" id="ARBA00022741"/>
    </source>
</evidence>
<keyword evidence="5 8" id="KW-0418">Kinase</keyword>
<gene>
    <name evidence="8 10" type="primary">coaE</name>
    <name evidence="10" type="ORF">OW157_05630</name>
</gene>
<evidence type="ECO:0000256" key="2">
    <source>
        <dbReference type="ARBA" id="ARBA00022490"/>
    </source>
</evidence>
<comment type="similarity">
    <text evidence="1 8">Belongs to the CoaE family.</text>
</comment>
<evidence type="ECO:0000256" key="8">
    <source>
        <dbReference type="HAMAP-Rule" id="MF_00376"/>
    </source>
</evidence>
<comment type="caution">
    <text evidence="10">The sequence shown here is derived from an EMBL/GenBank/DDBJ whole genome shotgun (WGS) entry which is preliminary data.</text>
</comment>
<keyword evidence="2 8" id="KW-0963">Cytoplasm</keyword>
<keyword evidence="7 8" id="KW-0173">Coenzyme A biosynthesis</keyword>
<dbReference type="Pfam" id="PF01121">
    <property type="entry name" value="CoaE"/>
    <property type="match status" value="1"/>
</dbReference>
<dbReference type="PANTHER" id="PTHR10695:SF46">
    <property type="entry name" value="BIFUNCTIONAL COENZYME A SYNTHASE-RELATED"/>
    <property type="match status" value="1"/>
</dbReference>
<reference evidence="10" key="1">
    <citation type="submission" date="2022-12" db="EMBL/GenBank/DDBJ databases">
        <title>Description and comparative metabolic analysis of Aerococcus sp. nov., isolated from the feces of a pig.</title>
        <authorList>
            <person name="Chang Y.-H."/>
        </authorList>
    </citation>
    <scope>NUCLEOTIDE SEQUENCE</scope>
    <source>
        <strain evidence="10">YH-aer222</strain>
    </source>
</reference>
<dbReference type="PANTHER" id="PTHR10695">
    <property type="entry name" value="DEPHOSPHO-COA KINASE-RELATED"/>
    <property type="match status" value="1"/>
</dbReference>
<dbReference type="GO" id="GO:0004140">
    <property type="term" value="F:dephospho-CoA kinase activity"/>
    <property type="evidence" value="ECO:0007669"/>
    <property type="project" value="UniProtKB-UniRule"/>
</dbReference>
<dbReference type="HAMAP" id="MF_00376">
    <property type="entry name" value="Dephospho_CoA_kinase"/>
    <property type="match status" value="1"/>
</dbReference>
<comment type="function">
    <text evidence="8">Catalyzes the phosphorylation of the 3'-hydroxyl group of dephosphocoenzyme A to form coenzyme A.</text>
</comment>
<evidence type="ECO:0000313" key="10">
    <source>
        <dbReference type="EMBL" id="MCZ0726052.1"/>
    </source>
</evidence>
<dbReference type="AlphaFoldDB" id="A0A9X3FWY8"/>